<dbReference type="Proteomes" id="UP000249524">
    <property type="component" value="Unassembled WGS sequence"/>
</dbReference>
<organism evidence="9 10">
    <name type="scientific">Phenylobacterium kunshanense</name>
    <dbReference type="NCBI Taxonomy" id="1445034"/>
    <lineage>
        <taxon>Bacteria</taxon>
        <taxon>Pseudomonadati</taxon>
        <taxon>Pseudomonadota</taxon>
        <taxon>Alphaproteobacteria</taxon>
        <taxon>Caulobacterales</taxon>
        <taxon>Caulobacteraceae</taxon>
        <taxon>Phenylobacterium</taxon>
    </lineage>
</organism>
<keyword evidence="9" id="KW-0966">Cell projection</keyword>
<reference evidence="9 10" key="1">
    <citation type="submission" date="2018-05" db="EMBL/GenBank/DDBJ databases">
        <authorList>
            <person name="Lanie J.A."/>
            <person name="Ng W.-L."/>
            <person name="Kazmierczak K.M."/>
            <person name="Andrzejewski T.M."/>
            <person name="Davidsen T.M."/>
            <person name="Wayne K.J."/>
            <person name="Tettelin H."/>
            <person name="Glass J.I."/>
            <person name="Rusch D."/>
            <person name="Podicherti R."/>
            <person name="Tsui H.-C.T."/>
            <person name="Winkler M.E."/>
        </authorList>
    </citation>
    <scope>NUCLEOTIDE SEQUENCE [LARGE SCALE GENOMIC DNA]</scope>
    <source>
        <strain evidence="9 10">BUT-10</strain>
    </source>
</reference>
<dbReference type="Gene3D" id="2.30.30.910">
    <property type="match status" value="1"/>
</dbReference>
<protein>
    <recommendedName>
        <fullName evidence="2 5">Basal-body rod modification protein FlgD</fullName>
    </recommendedName>
</protein>
<evidence type="ECO:0000256" key="6">
    <source>
        <dbReference type="SAM" id="MobiDB-lite"/>
    </source>
</evidence>
<evidence type="ECO:0000256" key="3">
    <source>
        <dbReference type="ARBA" id="ARBA00022795"/>
    </source>
</evidence>
<keyword evidence="9" id="KW-0969">Cilium</keyword>
<evidence type="ECO:0000256" key="4">
    <source>
        <dbReference type="ARBA" id="ARBA00024746"/>
    </source>
</evidence>
<evidence type="ECO:0000256" key="1">
    <source>
        <dbReference type="ARBA" id="ARBA00010577"/>
    </source>
</evidence>
<evidence type="ECO:0000256" key="5">
    <source>
        <dbReference type="RuleBase" id="RU362076"/>
    </source>
</evidence>
<comment type="similarity">
    <text evidence="1 5">Belongs to the FlgD family.</text>
</comment>
<evidence type="ECO:0000259" key="8">
    <source>
        <dbReference type="Pfam" id="PF13861"/>
    </source>
</evidence>
<dbReference type="Pfam" id="PF13861">
    <property type="entry name" value="FLgD_tudor"/>
    <property type="match status" value="1"/>
</dbReference>
<evidence type="ECO:0000256" key="2">
    <source>
        <dbReference type="ARBA" id="ARBA00016013"/>
    </source>
</evidence>
<evidence type="ECO:0000313" key="9">
    <source>
        <dbReference type="EMBL" id="RAK65568.1"/>
    </source>
</evidence>
<dbReference type="InterPro" id="IPR005648">
    <property type="entry name" value="FlgD"/>
</dbReference>
<feature type="region of interest" description="Disordered" evidence="6">
    <location>
        <begin position="218"/>
        <end position="244"/>
    </location>
</feature>
<dbReference type="InterPro" id="IPR025965">
    <property type="entry name" value="FlgD/Vpr_Ig-like"/>
</dbReference>
<proteinExistence type="inferred from homology"/>
<dbReference type="GO" id="GO:0044781">
    <property type="term" value="P:bacterial-type flagellum organization"/>
    <property type="evidence" value="ECO:0007669"/>
    <property type="project" value="UniProtKB-UniRule"/>
</dbReference>
<evidence type="ECO:0000313" key="10">
    <source>
        <dbReference type="Proteomes" id="UP000249524"/>
    </source>
</evidence>
<evidence type="ECO:0000259" key="7">
    <source>
        <dbReference type="Pfam" id="PF13860"/>
    </source>
</evidence>
<dbReference type="OrthoDB" id="9785233at2"/>
<gene>
    <name evidence="9" type="ORF">DJ019_11450</name>
</gene>
<feature type="compositionally biased region" description="Low complexity" evidence="6">
    <location>
        <begin position="218"/>
        <end position="238"/>
    </location>
</feature>
<comment type="function">
    <text evidence="4 5">Required for flagellar hook formation. May act as a scaffolding protein.</text>
</comment>
<name>A0A328BKT2_9CAUL</name>
<dbReference type="RefSeq" id="WP_111276164.1">
    <property type="nucleotide sequence ID" value="NZ_QFYS01000004.1"/>
</dbReference>
<keyword evidence="3 5" id="KW-1005">Bacterial flagellum biogenesis</keyword>
<comment type="caution">
    <text evidence="9">The sequence shown here is derived from an EMBL/GenBank/DDBJ whole genome shotgun (WGS) entry which is preliminary data.</text>
</comment>
<keyword evidence="9" id="KW-0282">Flagellum</keyword>
<sequence>MAVDAVNSATAASATGRTRLAENFDTFLNLLTTQLKNQDPLSPMDSTQFTQQLVQMTGVEQQLLTNDLLEKLVTNTGSGVSTAVSLIGKEVRAEADVAALKNKKAEWTYALDRDATDVKLEVLDEKGRVVRSVAPTDNKAGDHTFTWDGKNAAGSDSAEGTYTLRVTAKDSQGSTVTSTIYADGLVTGVEQSDGSTLITIKGAQVPWDKIVRIRQPAEAATQTAATTGDPTNTTDGKTPSPAAA</sequence>
<dbReference type="EMBL" id="QFYS01000004">
    <property type="protein sequence ID" value="RAK65568.1"/>
    <property type="molecule type" value="Genomic_DNA"/>
</dbReference>
<dbReference type="Pfam" id="PF03963">
    <property type="entry name" value="FlgD"/>
    <property type="match status" value="1"/>
</dbReference>
<dbReference type="Gene3D" id="2.60.40.4070">
    <property type="match status" value="1"/>
</dbReference>
<dbReference type="Pfam" id="PF13860">
    <property type="entry name" value="FlgD_ig"/>
    <property type="match status" value="1"/>
</dbReference>
<accession>A0A328BKT2</accession>
<dbReference type="AlphaFoldDB" id="A0A328BKT2"/>
<feature type="domain" description="FlgD/Vpr Ig-like" evidence="7">
    <location>
        <begin position="102"/>
        <end position="171"/>
    </location>
</feature>
<keyword evidence="10" id="KW-1185">Reference proteome</keyword>
<feature type="domain" description="FlgD Tudor-like" evidence="8">
    <location>
        <begin position="81"/>
        <end position="210"/>
    </location>
</feature>
<dbReference type="InterPro" id="IPR025963">
    <property type="entry name" value="FLgD_Tudor"/>
</dbReference>